<comment type="caution">
    <text evidence="9">The sequence shown here is derived from an EMBL/GenBank/DDBJ whole genome shotgun (WGS) entry which is preliminary data.</text>
</comment>
<comment type="cofactor">
    <cofactor evidence="1">
        <name>[4Fe-4S] cluster</name>
        <dbReference type="ChEBI" id="CHEBI:49883"/>
    </cofactor>
</comment>
<evidence type="ECO:0000256" key="1">
    <source>
        <dbReference type="ARBA" id="ARBA00001966"/>
    </source>
</evidence>
<organism evidence="9 10">
    <name type="scientific">Bugula neritina</name>
    <name type="common">Brown bryozoan</name>
    <name type="synonym">Sertularia neritina</name>
    <dbReference type="NCBI Taxonomy" id="10212"/>
    <lineage>
        <taxon>Eukaryota</taxon>
        <taxon>Metazoa</taxon>
        <taxon>Spiralia</taxon>
        <taxon>Lophotrochozoa</taxon>
        <taxon>Bryozoa</taxon>
        <taxon>Gymnolaemata</taxon>
        <taxon>Cheilostomatida</taxon>
        <taxon>Flustrina</taxon>
        <taxon>Buguloidea</taxon>
        <taxon>Bugulidae</taxon>
        <taxon>Bugula</taxon>
    </lineage>
</organism>
<evidence type="ECO:0000256" key="4">
    <source>
        <dbReference type="ARBA" id="ARBA00022723"/>
    </source>
</evidence>
<name>A0A7J7JDT7_BUGNE</name>
<dbReference type="PANTHER" id="PTHR43020:SF2">
    <property type="entry name" value="MITOCHONDRIAL TRNA METHYLTHIOTRANSFERASE CDK5RAP1"/>
    <property type="match status" value="1"/>
</dbReference>
<evidence type="ECO:0000256" key="5">
    <source>
        <dbReference type="ARBA" id="ARBA00023004"/>
    </source>
</evidence>
<keyword evidence="6" id="KW-0411">Iron-sulfur</keyword>
<dbReference type="InterPro" id="IPR002792">
    <property type="entry name" value="TRAM_dom"/>
</dbReference>
<dbReference type="InterPro" id="IPR007197">
    <property type="entry name" value="rSAM"/>
</dbReference>
<evidence type="ECO:0000256" key="6">
    <source>
        <dbReference type="ARBA" id="ARBA00023014"/>
    </source>
</evidence>
<protein>
    <submittedName>
        <fullName evidence="9">CDK5RAP1</fullName>
    </submittedName>
</protein>
<keyword evidence="10" id="KW-1185">Reference proteome</keyword>
<evidence type="ECO:0000259" key="7">
    <source>
        <dbReference type="PROSITE" id="PS50926"/>
    </source>
</evidence>
<keyword evidence="4" id="KW-0479">Metal-binding</keyword>
<evidence type="ECO:0000313" key="10">
    <source>
        <dbReference type="Proteomes" id="UP000593567"/>
    </source>
</evidence>
<dbReference type="Proteomes" id="UP000593567">
    <property type="component" value="Unassembled WGS sequence"/>
</dbReference>
<gene>
    <name evidence="9" type="ORF">EB796_018135</name>
</gene>
<dbReference type="PROSITE" id="PS51918">
    <property type="entry name" value="RADICAL_SAM"/>
    <property type="match status" value="1"/>
</dbReference>
<feature type="domain" description="Radical SAM core" evidence="8">
    <location>
        <begin position="1"/>
        <end position="242"/>
    </location>
</feature>
<dbReference type="GO" id="GO:0005739">
    <property type="term" value="C:mitochondrion"/>
    <property type="evidence" value="ECO:0007669"/>
    <property type="project" value="TreeGrafter"/>
</dbReference>
<keyword evidence="5" id="KW-0408">Iron</keyword>
<keyword evidence="3" id="KW-0949">S-adenosyl-L-methionine</keyword>
<dbReference type="AlphaFoldDB" id="A0A7J7JDT7"/>
<reference evidence="9" key="1">
    <citation type="submission" date="2020-06" db="EMBL/GenBank/DDBJ databases">
        <title>Draft genome of Bugula neritina, a colonial animal packing powerful symbionts and potential medicines.</title>
        <authorList>
            <person name="Rayko M."/>
        </authorList>
    </citation>
    <scope>NUCLEOTIDE SEQUENCE [LARGE SCALE GENOMIC DNA]</scope>
    <source>
        <strain evidence="9">Kwan_BN1</strain>
    </source>
</reference>
<dbReference type="SMART" id="SM00729">
    <property type="entry name" value="Elp3"/>
    <property type="match status" value="1"/>
</dbReference>
<dbReference type="FunFam" id="3.80.30.20:FF:000003">
    <property type="entry name" value="CDK5 regulatory subunit-associated protein 1"/>
    <property type="match status" value="1"/>
</dbReference>
<accession>A0A7J7JDT7</accession>
<dbReference type="GO" id="GO:0035597">
    <property type="term" value="F:tRNA-2-methylthio-N(6)-dimethylallyladenosine(37) synthase activity"/>
    <property type="evidence" value="ECO:0007669"/>
    <property type="project" value="TreeGrafter"/>
</dbReference>
<keyword evidence="2" id="KW-0004">4Fe-4S</keyword>
<evidence type="ECO:0000259" key="8">
    <source>
        <dbReference type="PROSITE" id="PS51918"/>
    </source>
</evidence>
<proteinExistence type="predicted"/>
<dbReference type="InterPro" id="IPR058240">
    <property type="entry name" value="rSAM_sf"/>
</dbReference>
<feature type="domain" description="TRAM" evidence="7">
    <location>
        <begin position="245"/>
        <end position="320"/>
    </location>
</feature>
<sequence length="346" mass="39022">MCSYCIVPFTRGRERSRPITSILDEVKQLRDQGIKEVTLLGQNVNSYRDLSEYSSADNPRPKSPTNLAKGFKTIYKTKLGGLRFADLLDHVSASCPDMRIRFTSPHPKDFPDEVLQLIKERANICKQIHIPAQSGSTAVLEAMRRGYSREAYLELIQHIKETIPGIKLSSDFIAGFCGETEEDHLQTLSMLDLVRYHCVFYFPYSLREKTHAHRRLKDDVPHDVKLRRHEEISVKCRGIFGELNAEAVGETQLVLIESDSKRSADQWAGRNDGNTKVIFNKASLPVGGDSSCSGNPSVGDYVAVHITESSSQTLKGEPLFMTSLQTFSEDMIHHNRDSHNTQVLNR</sequence>
<evidence type="ECO:0000256" key="2">
    <source>
        <dbReference type="ARBA" id="ARBA00022485"/>
    </source>
</evidence>
<dbReference type="NCBIfam" id="TIGR00089">
    <property type="entry name" value="MiaB/RimO family radical SAM methylthiotransferase"/>
    <property type="match status" value="1"/>
</dbReference>
<dbReference type="OrthoDB" id="190098at2759"/>
<dbReference type="InterPro" id="IPR023404">
    <property type="entry name" value="rSAM_horseshoe"/>
</dbReference>
<dbReference type="Pfam" id="PF04055">
    <property type="entry name" value="Radical_SAM"/>
    <property type="match status" value="1"/>
</dbReference>
<evidence type="ECO:0000313" key="9">
    <source>
        <dbReference type="EMBL" id="KAF6023538.1"/>
    </source>
</evidence>
<dbReference type="PROSITE" id="PS50926">
    <property type="entry name" value="TRAM"/>
    <property type="match status" value="1"/>
</dbReference>
<dbReference type="InterPro" id="IPR006638">
    <property type="entry name" value="Elp3/MiaA/NifB-like_rSAM"/>
</dbReference>
<dbReference type="GO" id="GO:0005829">
    <property type="term" value="C:cytosol"/>
    <property type="evidence" value="ECO:0007669"/>
    <property type="project" value="TreeGrafter"/>
</dbReference>
<dbReference type="Gene3D" id="3.80.30.20">
    <property type="entry name" value="tm_1862 like domain"/>
    <property type="match status" value="1"/>
</dbReference>
<dbReference type="EMBL" id="VXIV02002699">
    <property type="protein sequence ID" value="KAF6023538.1"/>
    <property type="molecule type" value="Genomic_DNA"/>
</dbReference>
<dbReference type="SUPFAM" id="SSF102114">
    <property type="entry name" value="Radical SAM enzymes"/>
    <property type="match status" value="1"/>
</dbReference>
<dbReference type="Pfam" id="PF01938">
    <property type="entry name" value="TRAM"/>
    <property type="match status" value="1"/>
</dbReference>
<dbReference type="GO" id="GO:0046872">
    <property type="term" value="F:metal ion binding"/>
    <property type="evidence" value="ECO:0007669"/>
    <property type="project" value="UniProtKB-KW"/>
</dbReference>
<evidence type="ECO:0000256" key="3">
    <source>
        <dbReference type="ARBA" id="ARBA00022691"/>
    </source>
</evidence>
<dbReference type="GO" id="GO:0051539">
    <property type="term" value="F:4 iron, 4 sulfur cluster binding"/>
    <property type="evidence" value="ECO:0007669"/>
    <property type="project" value="UniProtKB-KW"/>
</dbReference>
<dbReference type="PANTHER" id="PTHR43020">
    <property type="entry name" value="CDK5 REGULATORY SUBUNIT-ASSOCIATED PROTEIN 1"/>
    <property type="match status" value="1"/>
</dbReference>
<dbReference type="InterPro" id="IPR005839">
    <property type="entry name" value="Methylthiotransferase"/>
</dbReference>